<proteinExistence type="predicted"/>
<feature type="compositionally biased region" description="Acidic residues" evidence="1">
    <location>
        <begin position="82"/>
        <end position="105"/>
    </location>
</feature>
<evidence type="ECO:0000313" key="3">
    <source>
        <dbReference type="EMBL" id="GIQ85514.1"/>
    </source>
</evidence>
<evidence type="ECO:0000256" key="1">
    <source>
        <dbReference type="SAM" id="MobiDB-lite"/>
    </source>
</evidence>
<dbReference type="Proteomes" id="UP000265618">
    <property type="component" value="Unassembled WGS sequence"/>
</dbReference>
<sequence>VCASLSEHSALILAKRAGLNAGDQEAIVEWEREHLCLTVEELASTPLYTLTATLQQAREGERVMVRGDKADSHEAVTKLPSDDEEDSDMSDESEEEEEESFDAEEGMERLREAGNVKISLDIANMDRDTVQPLDFSDDEDEE</sequence>
<gene>
    <name evidence="2" type="ORF">KIPB_006544</name>
    <name evidence="3" type="ORF">KIPB_007189</name>
</gene>
<dbReference type="EMBL" id="BDIP01001981">
    <property type="protein sequence ID" value="GIQ85514.1"/>
    <property type="molecule type" value="Genomic_DNA"/>
</dbReference>
<organism evidence="3 4">
    <name type="scientific">Kipferlia bialata</name>
    <dbReference type="NCBI Taxonomy" id="797122"/>
    <lineage>
        <taxon>Eukaryota</taxon>
        <taxon>Metamonada</taxon>
        <taxon>Carpediemonas-like organisms</taxon>
        <taxon>Kipferlia</taxon>
    </lineage>
</organism>
<feature type="region of interest" description="Disordered" evidence="1">
    <location>
        <begin position="64"/>
        <end position="142"/>
    </location>
</feature>
<protein>
    <submittedName>
        <fullName evidence="3">Uncharacterized protein</fullName>
    </submittedName>
</protein>
<accession>A0A9K3GIV7</accession>
<evidence type="ECO:0000313" key="4">
    <source>
        <dbReference type="Proteomes" id="UP000265618"/>
    </source>
</evidence>
<comment type="caution">
    <text evidence="3">The sequence shown here is derived from an EMBL/GenBank/DDBJ whole genome shotgun (WGS) entry which is preliminary data.</text>
</comment>
<reference evidence="3 4" key="2">
    <citation type="journal article" date="2018" name="PLoS ONE">
        <title>The draft genome of Kipferlia bialata reveals reductive genome evolution in fornicate parasites.</title>
        <authorList>
            <person name="Tanifuji G."/>
            <person name="Takabayashi S."/>
            <person name="Kume K."/>
            <person name="Takagi M."/>
            <person name="Nakayama T."/>
            <person name="Kamikawa R."/>
            <person name="Inagaki Y."/>
            <person name="Hashimoto T."/>
        </authorList>
    </citation>
    <scope>NUCLEOTIDE SEQUENCE [LARGE SCALE GENOMIC DNA]</scope>
    <source>
        <strain evidence="3">NY0173</strain>
    </source>
</reference>
<dbReference type="EMBL" id="BDIP01001696">
    <property type="protein sequence ID" value="GIQ84952.1"/>
    <property type="molecule type" value="Genomic_DNA"/>
</dbReference>
<evidence type="ECO:0000313" key="2">
    <source>
        <dbReference type="EMBL" id="GIQ84952.1"/>
    </source>
</evidence>
<reference evidence="3" key="1">
    <citation type="submission" date="2016-10" db="EMBL/GenBank/DDBJ databases">
        <authorList>
            <person name="Tanifuji G."/>
            <person name="Kume K."/>
            <person name="Nakayama T."/>
            <person name="Takabayashi S."/>
            <person name="Hashimoto T."/>
        </authorList>
    </citation>
    <scope>NUCLEOTIDE SEQUENCE</scope>
    <source>
        <strain evidence="3">NY0173</strain>
    </source>
</reference>
<feature type="non-terminal residue" evidence="3">
    <location>
        <position position="1"/>
    </location>
</feature>
<name>A0A9K3GIV7_9EUKA</name>
<feature type="compositionally biased region" description="Basic and acidic residues" evidence="1">
    <location>
        <begin position="64"/>
        <end position="76"/>
    </location>
</feature>
<keyword evidence="4" id="KW-1185">Reference proteome</keyword>
<dbReference type="AlphaFoldDB" id="A0A9K3GIV7"/>